<evidence type="ECO:0000313" key="2">
    <source>
        <dbReference type="EMBL" id="KAK1717497.1"/>
    </source>
</evidence>
<feature type="region of interest" description="Disordered" evidence="1">
    <location>
        <begin position="129"/>
        <end position="160"/>
    </location>
</feature>
<evidence type="ECO:0000256" key="1">
    <source>
        <dbReference type="SAM" id="MobiDB-lite"/>
    </source>
</evidence>
<dbReference type="EMBL" id="JAHMHS010000106">
    <property type="protein sequence ID" value="KAK1717497.1"/>
    <property type="molecule type" value="Genomic_DNA"/>
</dbReference>
<proteinExistence type="predicted"/>
<sequence>MMEKPYAASPFVEVTYVNLSGTSPSPPIHLRKEGNAVLLTNGVWILQSLQTLSQGSYHSWASTPSRVKNKIRQCSSGQRIPTERARMVSIEPGSMASPCDGPDLHTSTRRVVLDHIGTSNVGRFDDEVTDHQRGVNPSTRTSRVSSSNAARGLPTSGETNMTFGVLTEQLNTESNGYMGMRFQRVRSQPVHGTKSSAAV</sequence>
<gene>
    <name evidence="2" type="ORF">BDZ83DRAFT_23866</name>
</gene>
<organism evidence="2 3">
    <name type="scientific">Glomerella acutata</name>
    <name type="common">Colletotrichum acutatum</name>
    <dbReference type="NCBI Taxonomy" id="27357"/>
    <lineage>
        <taxon>Eukaryota</taxon>
        <taxon>Fungi</taxon>
        <taxon>Dikarya</taxon>
        <taxon>Ascomycota</taxon>
        <taxon>Pezizomycotina</taxon>
        <taxon>Sordariomycetes</taxon>
        <taxon>Hypocreomycetidae</taxon>
        <taxon>Glomerellales</taxon>
        <taxon>Glomerellaceae</taxon>
        <taxon>Colletotrichum</taxon>
        <taxon>Colletotrichum acutatum species complex</taxon>
    </lineage>
</organism>
<feature type="compositionally biased region" description="Polar residues" evidence="1">
    <location>
        <begin position="135"/>
        <end position="149"/>
    </location>
</feature>
<evidence type="ECO:0000313" key="3">
    <source>
        <dbReference type="Proteomes" id="UP001244207"/>
    </source>
</evidence>
<dbReference type="RefSeq" id="XP_060360984.1">
    <property type="nucleotide sequence ID" value="XM_060501859.1"/>
</dbReference>
<accession>A0AAD8XAW8</accession>
<comment type="caution">
    <text evidence="2">The sequence shown here is derived from an EMBL/GenBank/DDBJ whole genome shotgun (WGS) entry which is preliminary data.</text>
</comment>
<dbReference type="AlphaFoldDB" id="A0AAD8XAW8"/>
<protein>
    <submittedName>
        <fullName evidence="2">Uncharacterized protein</fullName>
    </submittedName>
</protein>
<dbReference type="Proteomes" id="UP001244207">
    <property type="component" value="Unassembled WGS sequence"/>
</dbReference>
<keyword evidence="3" id="KW-1185">Reference proteome</keyword>
<dbReference type="GeneID" id="85385758"/>
<reference evidence="2" key="1">
    <citation type="submission" date="2021-12" db="EMBL/GenBank/DDBJ databases">
        <title>Comparative genomics, transcriptomics and evolutionary studies reveal genomic signatures of adaptation to plant cell wall in hemibiotrophic fungi.</title>
        <authorList>
            <consortium name="DOE Joint Genome Institute"/>
            <person name="Baroncelli R."/>
            <person name="Diaz J.F."/>
            <person name="Benocci T."/>
            <person name="Peng M."/>
            <person name="Battaglia E."/>
            <person name="Haridas S."/>
            <person name="Andreopoulos W."/>
            <person name="Labutti K."/>
            <person name="Pangilinan J."/>
            <person name="Floch G.L."/>
            <person name="Makela M.R."/>
            <person name="Henrissat B."/>
            <person name="Grigoriev I.V."/>
            <person name="Crouch J.A."/>
            <person name="De Vries R.P."/>
            <person name="Sukno S.A."/>
            <person name="Thon M.R."/>
        </authorList>
    </citation>
    <scope>NUCLEOTIDE SEQUENCE</scope>
    <source>
        <strain evidence="2">CBS 112980</strain>
    </source>
</reference>
<name>A0AAD8XAW8_GLOAC</name>